<organism evidence="10 11">
    <name type="scientific">Candidatus Solincola sediminis</name>
    <dbReference type="NCBI Taxonomy" id="1797199"/>
    <lineage>
        <taxon>Bacteria</taxon>
        <taxon>Bacillati</taxon>
        <taxon>Actinomycetota</taxon>
        <taxon>Candidatus Geothermincolia</taxon>
        <taxon>Candidatus Geothermincolales</taxon>
        <taxon>Candidatus Geothermincolaceae</taxon>
        <taxon>Candidatus Solincola</taxon>
    </lineage>
</organism>
<keyword evidence="4" id="KW-1003">Cell membrane</keyword>
<dbReference type="SMART" id="SM00382">
    <property type="entry name" value="AAA"/>
    <property type="match status" value="1"/>
</dbReference>
<comment type="subcellular location">
    <subcellularLocation>
        <location evidence="1">Cell membrane</location>
    </subcellularLocation>
</comment>
<dbReference type="InterPro" id="IPR027417">
    <property type="entry name" value="P-loop_NTPase"/>
</dbReference>
<dbReference type="PROSITE" id="PS50893">
    <property type="entry name" value="ABC_TRANSPORTER_2"/>
    <property type="match status" value="1"/>
</dbReference>
<dbReference type="SUPFAM" id="SSF52540">
    <property type="entry name" value="P-loop containing nucleoside triphosphate hydrolases"/>
    <property type="match status" value="1"/>
</dbReference>
<evidence type="ECO:0000256" key="8">
    <source>
        <dbReference type="ARBA" id="ARBA00023136"/>
    </source>
</evidence>
<comment type="similarity">
    <text evidence="2">Belongs to the ABC transporter superfamily.</text>
</comment>
<keyword evidence="7" id="KW-1278">Translocase</keyword>
<dbReference type="GO" id="GO:0005524">
    <property type="term" value="F:ATP binding"/>
    <property type="evidence" value="ECO:0007669"/>
    <property type="project" value="UniProtKB-KW"/>
</dbReference>
<dbReference type="GO" id="GO:0016887">
    <property type="term" value="F:ATP hydrolysis activity"/>
    <property type="evidence" value="ECO:0007669"/>
    <property type="project" value="InterPro"/>
</dbReference>
<dbReference type="InterPro" id="IPR050095">
    <property type="entry name" value="ECF_ABC_transporter_ATP-bd"/>
</dbReference>
<dbReference type="GO" id="GO:0043190">
    <property type="term" value="C:ATP-binding cassette (ABC) transporter complex"/>
    <property type="evidence" value="ECO:0007669"/>
    <property type="project" value="TreeGrafter"/>
</dbReference>
<dbReference type="InterPro" id="IPR003593">
    <property type="entry name" value="AAA+_ATPase"/>
</dbReference>
<keyword evidence="8" id="KW-0472">Membrane</keyword>
<keyword evidence="3" id="KW-0813">Transport</keyword>
<evidence type="ECO:0000256" key="2">
    <source>
        <dbReference type="ARBA" id="ARBA00005417"/>
    </source>
</evidence>
<evidence type="ECO:0000313" key="11">
    <source>
        <dbReference type="Proteomes" id="UP000177876"/>
    </source>
</evidence>
<dbReference type="AlphaFoldDB" id="A0A1F2WGZ1"/>
<dbReference type="GO" id="GO:0042626">
    <property type="term" value="F:ATPase-coupled transmembrane transporter activity"/>
    <property type="evidence" value="ECO:0007669"/>
    <property type="project" value="TreeGrafter"/>
</dbReference>
<dbReference type="CDD" id="cd03225">
    <property type="entry name" value="ABC_cobalt_CbiO_domain1"/>
    <property type="match status" value="1"/>
</dbReference>
<dbReference type="InterPro" id="IPR015856">
    <property type="entry name" value="ABC_transpr_CbiO/EcfA_su"/>
</dbReference>
<evidence type="ECO:0000256" key="5">
    <source>
        <dbReference type="ARBA" id="ARBA00022741"/>
    </source>
</evidence>
<evidence type="ECO:0000256" key="4">
    <source>
        <dbReference type="ARBA" id="ARBA00022475"/>
    </source>
</evidence>
<evidence type="ECO:0000256" key="1">
    <source>
        <dbReference type="ARBA" id="ARBA00004236"/>
    </source>
</evidence>
<dbReference type="EMBL" id="MELK01000048">
    <property type="protein sequence ID" value="OFW56111.1"/>
    <property type="molecule type" value="Genomic_DNA"/>
</dbReference>
<feature type="domain" description="ABC transporter" evidence="9">
    <location>
        <begin position="3"/>
        <end position="243"/>
    </location>
</feature>
<protein>
    <recommendedName>
        <fullName evidence="9">ABC transporter domain-containing protein</fullName>
    </recommendedName>
</protein>
<keyword evidence="6" id="KW-0067">ATP-binding</keyword>
<comment type="caution">
    <text evidence="10">The sequence shown here is derived from an EMBL/GenBank/DDBJ whole genome shotgun (WGS) entry which is preliminary data.</text>
</comment>
<evidence type="ECO:0000259" key="9">
    <source>
        <dbReference type="PROSITE" id="PS50893"/>
    </source>
</evidence>
<keyword evidence="5" id="KW-0547">Nucleotide-binding</keyword>
<evidence type="ECO:0000313" key="10">
    <source>
        <dbReference type="EMBL" id="OFW56111.1"/>
    </source>
</evidence>
<reference evidence="10 11" key="1">
    <citation type="journal article" date="2016" name="Nat. Commun.">
        <title>Thousands of microbial genomes shed light on interconnected biogeochemical processes in an aquifer system.</title>
        <authorList>
            <person name="Anantharaman K."/>
            <person name="Brown C.T."/>
            <person name="Hug L.A."/>
            <person name="Sharon I."/>
            <person name="Castelle C.J."/>
            <person name="Probst A.J."/>
            <person name="Thomas B.C."/>
            <person name="Singh A."/>
            <person name="Wilkins M.J."/>
            <person name="Karaoz U."/>
            <person name="Brodie E.L."/>
            <person name="Williams K.H."/>
            <person name="Hubbard S.S."/>
            <person name="Banfield J.F."/>
        </authorList>
    </citation>
    <scope>NUCLEOTIDE SEQUENCE [LARGE SCALE GENOMIC DNA]</scope>
</reference>
<evidence type="ECO:0000256" key="7">
    <source>
        <dbReference type="ARBA" id="ARBA00022967"/>
    </source>
</evidence>
<dbReference type="STRING" id="1797197.A2Y75_03025"/>
<evidence type="ECO:0000256" key="6">
    <source>
        <dbReference type="ARBA" id="ARBA00022840"/>
    </source>
</evidence>
<dbReference type="PANTHER" id="PTHR43553:SF24">
    <property type="entry name" value="ENERGY-COUPLING FACTOR TRANSPORTER ATP-BINDING PROTEIN ECFA1"/>
    <property type="match status" value="1"/>
</dbReference>
<dbReference type="Pfam" id="PF00005">
    <property type="entry name" value="ABC_tran"/>
    <property type="match status" value="1"/>
</dbReference>
<proteinExistence type="inferred from homology"/>
<dbReference type="Gene3D" id="3.40.50.300">
    <property type="entry name" value="P-loop containing nucleotide triphosphate hydrolases"/>
    <property type="match status" value="1"/>
</dbReference>
<dbReference type="Proteomes" id="UP000177876">
    <property type="component" value="Unassembled WGS sequence"/>
</dbReference>
<dbReference type="InterPro" id="IPR003439">
    <property type="entry name" value="ABC_transporter-like_ATP-bd"/>
</dbReference>
<sequence>MSLELIGVSLAYLPGTPMSRTVLHDVNLKLECGQIACLMGRTGAGKSSLLEVMCGMMTPSHGSMVLDGIELEPRSGKQALRDAVGILMQSSERQLFAETVERDVAFGPKNQGLSSEVYLARAHAALAQVGLDPQSYCHRPPFSLSEGEMRRVAMAGVLAMKPRFLLLDEPSAGLDAPGRDSLYHILLNLRAEGTGILIVSHDWEEVEMLSDQIFLLSEGRIIAVGKKNEVLTDADKLKGAGLIMPPVVELLCDLKSRGLDLPVYSASPHYAAACIAKALGKVRP</sequence>
<accession>A0A1F2WGZ1</accession>
<dbReference type="FunFam" id="3.40.50.300:FF:000224">
    <property type="entry name" value="Energy-coupling factor transporter ATP-binding protein EcfA"/>
    <property type="match status" value="1"/>
</dbReference>
<name>A0A1F2WGZ1_9ACTN</name>
<dbReference type="PANTHER" id="PTHR43553">
    <property type="entry name" value="HEAVY METAL TRANSPORTER"/>
    <property type="match status" value="1"/>
</dbReference>
<evidence type="ECO:0000256" key="3">
    <source>
        <dbReference type="ARBA" id="ARBA00022448"/>
    </source>
</evidence>
<gene>
    <name evidence="10" type="ORF">A2Y75_03025</name>
</gene>